<reference evidence="2 3" key="1">
    <citation type="submission" date="2019-06" db="EMBL/GenBank/DDBJ databases">
        <title>Sequencing the genomes of 1000 actinobacteria strains.</title>
        <authorList>
            <person name="Klenk H.-P."/>
        </authorList>
    </citation>
    <scope>NUCLEOTIDE SEQUENCE [LARGE SCALE GENOMIC DNA]</scope>
    <source>
        <strain evidence="2 3">DSM 41649</strain>
    </source>
</reference>
<proteinExistence type="predicted"/>
<dbReference type="PROSITE" id="PS51257">
    <property type="entry name" value="PROKAR_LIPOPROTEIN"/>
    <property type="match status" value="1"/>
</dbReference>
<feature type="chain" id="PRO_5039377877" description="Peptidase inhibitor family I36" evidence="1">
    <location>
        <begin position="30"/>
        <end position="134"/>
    </location>
</feature>
<protein>
    <recommendedName>
        <fullName evidence="4">Peptidase inhibitor family I36</fullName>
    </recommendedName>
</protein>
<sequence>MRVRKAIAALSIASFAVMGTVVMAPAAQAGGYGCSGGLSWSGPVANGTVYDYFDGTNNCSVFVKSTYAGTLTYMDIQIENSSGTQGNRDPGYFSSYAGPSRVYGVGKCVREYVFEEDPDGLVITSQYTPWHSCG</sequence>
<organism evidence="2 3">
    <name type="scientific">Kitasatospora atroaurantiaca</name>
    <dbReference type="NCBI Taxonomy" id="285545"/>
    <lineage>
        <taxon>Bacteria</taxon>
        <taxon>Bacillati</taxon>
        <taxon>Actinomycetota</taxon>
        <taxon>Actinomycetes</taxon>
        <taxon>Kitasatosporales</taxon>
        <taxon>Streptomycetaceae</taxon>
        <taxon>Kitasatospora</taxon>
    </lineage>
</organism>
<dbReference type="AlphaFoldDB" id="A0A561EIB8"/>
<keyword evidence="1" id="KW-0732">Signal</keyword>
<evidence type="ECO:0008006" key="4">
    <source>
        <dbReference type="Google" id="ProtNLM"/>
    </source>
</evidence>
<dbReference type="EMBL" id="VIVR01000001">
    <property type="protein sequence ID" value="TWE15354.1"/>
    <property type="molecule type" value="Genomic_DNA"/>
</dbReference>
<accession>A0A561EIB8</accession>
<name>A0A561EIB8_9ACTN</name>
<gene>
    <name evidence="2" type="ORF">FB465_0247</name>
</gene>
<keyword evidence="3" id="KW-1185">Reference proteome</keyword>
<dbReference type="Proteomes" id="UP000318416">
    <property type="component" value="Unassembled WGS sequence"/>
</dbReference>
<comment type="caution">
    <text evidence="2">The sequence shown here is derived from an EMBL/GenBank/DDBJ whole genome shotgun (WGS) entry which is preliminary data.</text>
</comment>
<evidence type="ECO:0000313" key="3">
    <source>
        <dbReference type="Proteomes" id="UP000318416"/>
    </source>
</evidence>
<feature type="signal peptide" evidence="1">
    <location>
        <begin position="1"/>
        <end position="29"/>
    </location>
</feature>
<evidence type="ECO:0000313" key="2">
    <source>
        <dbReference type="EMBL" id="TWE15354.1"/>
    </source>
</evidence>
<evidence type="ECO:0000256" key="1">
    <source>
        <dbReference type="SAM" id="SignalP"/>
    </source>
</evidence>